<dbReference type="InterPro" id="IPR029018">
    <property type="entry name" value="Hex-like_dom2"/>
</dbReference>
<dbReference type="Gene3D" id="1.20.58.2150">
    <property type="match status" value="1"/>
</dbReference>
<evidence type="ECO:0000313" key="4">
    <source>
        <dbReference type="Proteomes" id="UP001606305"/>
    </source>
</evidence>
<dbReference type="Pfam" id="PF15979">
    <property type="entry name" value="Glyco_hydro_115"/>
    <property type="match status" value="1"/>
</dbReference>
<dbReference type="PANTHER" id="PTHR37842">
    <property type="match status" value="1"/>
</dbReference>
<feature type="signal peptide" evidence="2">
    <location>
        <begin position="1"/>
        <end position="18"/>
    </location>
</feature>
<dbReference type="Gene3D" id="3.20.20.520">
    <property type="entry name" value="Glycosyl hydrolase family 115"/>
    <property type="match status" value="1"/>
</dbReference>
<protein>
    <submittedName>
        <fullName evidence="3">Glycosyl hydrolase 115 family protein</fullName>
    </submittedName>
</protein>
<dbReference type="Proteomes" id="UP001606305">
    <property type="component" value="Unassembled WGS sequence"/>
</dbReference>
<reference evidence="3 4" key="1">
    <citation type="submission" date="2024-09" db="EMBL/GenBank/DDBJ databases">
        <title>Novel species of the genus Pelomonas and Roseateles isolated from streams.</title>
        <authorList>
            <person name="Lu H."/>
        </authorList>
    </citation>
    <scope>NUCLEOTIDE SEQUENCE [LARGE SCALE GENOMIC DNA]</scope>
    <source>
        <strain evidence="3 4">BYS96W</strain>
    </source>
</reference>
<comment type="caution">
    <text evidence="3">The sequence shown here is derived from an EMBL/GenBank/DDBJ whole genome shotgun (WGS) entry which is preliminary data.</text>
</comment>
<dbReference type="EMBL" id="JBIGIA010000012">
    <property type="protein sequence ID" value="MFG6458363.1"/>
    <property type="molecule type" value="Genomic_DNA"/>
</dbReference>
<dbReference type="InterPro" id="IPR031924">
    <property type="entry name" value="GH115"/>
</dbReference>
<dbReference type="PANTHER" id="PTHR37842:SF2">
    <property type="entry name" value="GYLCOSYL HYDROLASE 115 C-TERMINAL DOMAIN-CONTAINING PROTEIN"/>
    <property type="match status" value="1"/>
</dbReference>
<dbReference type="InterPro" id="IPR042301">
    <property type="entry name" value="GH115_sf"/>
</dbReference>
<keyword evidence="4" id="KW-1185">Reference proteome</keyword>
<evidence type="ECO:0000256" key="2">
    <source>
        <dbReference type="SAM" id="SignalP"/>
    </source>
</evidence>
<evidence type="ECO:0000256" key="1">
    <source>
        <dbReference type="ARBA" id="ARBA00022801"/>
    </source>
</evidence>
<evidence type="ECO:0000313" key="3">
    <source>
        <dbReference type="EMBL" id="MFG6458363.1"/>
    </source>
</evidence>
<dbReference type="Gene3D" id="3.30.379.10">
    <property type="entry name" value="Chitobiase/beta-hexosaminidase domain 2-like"/>
    <property type="match status" value="1"/>
</dbReference>
<keyword evidence="2" id="KW-0732">Signal</keyword>
<keyword evidence="1 3" id="KW-0378">Hydrolase</keyword>
<accession>A0ABW7G8X0</accession>
<dbReference type="SUPFAM" id="SSF55545">
    <property type="entry name" value="beta-N-acetylhexosaminidase-like domain"/>
    <property type="match status" value="1"/>
</dbReference>
<proteinExistence type="predicted"/>
<sequence>MRKGLLALLMMLAGAAHAGLAVDTKATPGSLPLDGAVIVVARDADPLEAFVAQDLAGDLKRLGLRASVGGKGAVQIWVGTAGHHPAIDAAGLDLARLKGCWECFQMTLLRNPAPGVSQALVIAGADRRGTAYGVYTLSQALGVSPWVWWADLAPLRRGPLHLSLTEPLLDGPAVKYRGLFINDEDWGLRPWAANTFEPEAGTIGPRTYEQVFRLLLRLKANTLWPAMHQVSGAFNANPKNAELAQRYGIVMGSSHAEPLLRNNVAEWGAPPEQYNYATHPEQVRDYWVERLKTNGRFENLYTLGMRGIHDSGMQGGGTVAEKQALLSRLIADQRELLRRHVGDPATLPQLFVPYKEVLPLLPGLALPDDVTLVWPDDNFGYIRQFPDAVQAQRSGGSGVYYHLSYLGAPLSYLWLSTTPPALVAEEMGRAWDAGVQRLWMVNAGDIKPAEVNLSHWFDLAWNPTAVRAQGQGGYLRELARRLFGVEEIGTIWDGAYRVNFERRPEHLQFHLPGEKARRSGWPAEAVNERLGRFAQLLAQLDAARPRIAVAQRDGFFQLVEYPLRAAALANERFFALERYVATLERDPAGARRFAAQAQRADQRLKALTARYNGGRWAGSLAEEPADGLWTSYRQQAPLLPAPGLGGSAPDALNDLAKAAADLAPLPAADAPPTLRVAAIEGWRRVQGLGRGEGALAAQGPGATLTLQAQAAAGPNCLRVHVLPSYPLAAGQDWQAALRVEEPFATGADEPVELRWPRRGQDAAWGQGVLANRLTATLTLQRPSAGPLRLQLRTDQRDLMFDGAELVAGVCKGNP</sequence>
<feature type="chain" id="PRO_5045930808" evidence="2">
    <location>
        <begin position="19"/>
        <end position="814"/>
    </location>
</feature>
<name>A0ABW7G8X0_9BURK</name>
<dbReference type="GO" id="GO:0016787">
    <property type="term" value="F:hydrolase activity"/>
    <property type="evidence" value="ECO:0007669"/>
    <property type="project" value="UniProtKB-KW"/>
</dbReference>
<gene>
    <name evidence="3" type="ORF">ACG00X_16095</name>
</gene>
<dbReference type="RefSeq" id="WP_394489235.1">
    <property type="nucleotide sequence ID" value="NZ_JBIGIA010000012.1"/>
</dbReference>
<organism evidence="3 4">
    <name type="scientific">Pelomonas nitida</name>
    <dbReference type="NCBI Taxonomy" id="3299027"/>
    <lineage>
        <taxon>Bacteria</taxon>
        <taxon>Pseudomonadati</taxon>
        <taxon>Pseudomonadota</taxon>
        <taxon>Betaproteobacteria</taxon>
        <taxon>Burkholderiales</taxon>
        <taxon>Sphaerotilaceae</taxon>
        <taxon>Roseateles</taxon>
    </lineage>
</organism>